<accession>A0A4Y7QLM7</accession>
<dbReference type="Proteomes" id="UP000294933">
    <property type="component" value="Unassembled WGS sequence"/>
</dbReference>
<keyword evidence="4" id="KW-1185">Reference proteome</keyword>
<feature type="region of interest" description="Disordered" evidence="1">
    <location>
        <begin position="215"/>
        <end position="344"/>
    </location>
</feature>
<dbReference type="AlphaFoldDB" id="A0A4Y7QLM7"/>
<feature type="domain" description="PB1" evidence="2">
    <location>
        <begin position="5"/>
        <end position="70"/>
    </location>
</feature>
<feature type="compositionally biased region" description="Basic and acidic residues" evidence="1">
    <location>
        <begin position="702"/>
        <end position="730"/>
    </location>
</feature>
<evidence type="ECO:0000313" key="3">
    <source>
        <dbReference type="EMBL" id="TDL28131.1"/>
    </source>
</evidence>
<feature type="compositionally biased region" description="Polar residues" evidence="1">
    <location>
        <begin position="219"/>
        <end position="229"/>
    </location>
</feature>
<feature type="compositionally biased region" description="Polar residues" evidence="1">
    <location>
        <begin position="270"/>
        <end position="282"/>
    </location>
</feature>
<organism evidence="3 4">
    <name type="scientific">Rickenella mellea</name>
    <dbReference type="NCBI Taxonomy" id="50990"/>
    <lineage>
        <taxon>Eukaryota</taxon>
        <taxon>Fungi</taxon>
        <taxon>Dikarya</taxon>
        <taxon>Basidiomycota</taxon>
        <taxon>Agaricomycotina</taxon>
        <taxon>Agaricomycetes</taxon>
        <taxon>Hymenochaetales</taxon>
        <taxon>Rickenellaceae</taxon>
        <taxon>Rickenella</taxon>
    </lineage>
</organism>
<protein>
    <recommendedName>
        <fullName evidence="2">PB1 domain-containing protein</fullName>
    </recommendedName>
</protein>
<dbReference type="Gene3D" id="3.10.20.90">
    <property type="entry name" value="Phosphatidylinositol 3-kinase Catalytic Subunit, Chain A, domain 1"/>
    <property type="match status" value="1"/>
</dbReference>
<name>A0A4Y7QLM7_9AGAM</name>
<gene>
    <name evidence="3" type="ORF">BD410DRAFT_782096</name>
</gene>
<feature type="compositionally biased region" description="Polar residues" evidence="1">
    <location>
        <begin position="153"/>
        <end position="174"/>
    </location>
</feature>
<dbReference type="VEuPathDB" id="FungiDB:BD410DRAFT_782096"/>
<dbReference type="SUPFAM" id="SSF54277">
    <property type="entry name" value="CAD &amp; PB1 domains"/>
    <property type="match status" value="1"/>
</dbReference>
<evidence type="ECO:0000313" key="4">
    <source>
        <dbReference type="Proteomes" id="UP000294933"/>
    </source>
</evidence>
<feature type="compositionally biased region" description="Pro residues" evidence="1">
    <location>
        <begin position="496"/>
        <end position="520"/>
    </location>
</feature>
<dbReference type="STRING" id="50990.A0A4Y7QLM7"/>
<dbReference type="Pfam" id="PF00564">
    <property type="entry name" value="PB1"/>
    <property type="match status" value="1"/>
</dbReference>
<dbReference type="OrthoDB" id="661148at2759"/>
<feature type="region of interest" description="Disordered" evidence="1">
    <location>
        <begin position="149"/>
        <end position="189"/>
    </location>
</feature>
<reference evidence="3 4" key="1">
    <citation type="submission" date="2018-06" db="EMBL/GenBank/DDBJ databases">
        <title>A transcriptomic atlas of mushroom development highlights an independent origin of complex multicellularity.</title>
        <authorList>
            <consortium name="DOE Joint Genome Institute"/>
            <person name="Krizsan K."/>
            <person name="Almasi E."/>
            <person name="Merenyi Z."/>
            <person name="Sahu N."/>
            <person name="Viragh M."/>
            <person name="Koszo T."/>
            <person name="Mondo S."/>
            <person name="Kiss B."/>
            <person name="Balint B."/>
            <person name="Kues U."/>
            <person name="Barry K."/>
            <person name="Hegedus J.C."/>
            <person name="Henrissat B."/>
            <person name="Johnson J."/>
            <person name="Lipzen A."/>
            <person name="Ohm R."/>
            <person name="Nagy I."/>
            <person name="Pangilinan J."/>
            <person name="Yan J."/>
            <person name="Xiong Y."/>
            <person name="Grigoriev I.V."/>
            <person name="Hibbett D.S."/>
            <person name="Nagy L.G."/>
        </authorList>
    </citation>
    <scope>NUCLEOTIDE SEQUENCE [LARGE SCALE GENOMIC DNA]</scope>
    <source>
        <strain evidence="3 4">SZMC22713</strain>
    </source>
</reference>
<feature type="compositionally biased region" description="Low complexity" evidence="1">
    <location>
        <begin position="461"/>
        <end position="475"/>
    </location>
</feature>
<feature type="compositionally biased region" description="Basic residues" evidence="1">
    <location>
        <begin position="571"/>
        <end position="582"/>
    </location>
</feature>
<feature type="region of interest" description="Disordered" evidence="1">
    <location>
        <begin position="459"/>
        <end position="739"/>
    </location>
</feature>
<evidence type="ECO:0000259" key="2">
    <source>
        <dbReference type="Pfam" id="PF00564"/>
    </source>
</evidence>
<feature type="compositionally biased region" description="Pro residues" evidence="1">
    <location>
        <begin position="583"/>
        <end position="615"/>
    </location>
</feature>
<sequence>MSATQFKLTKPGGLTRRITFAERPSWFALATKIEALYAIPIEKIAVSYIDKDGDSVTLSSHEELQDFYTHSYQNGDAVKFTVVDLGSMRAAMANAIPSVDESTTGPVNAGPEVLFGVDEEDWQTLPQFPAMFVAPDVSDGPHAFVEVIESDARSTVTGKTSSVSDTPETPTPTAGQKGKNRAWGNDQGSVSSAGTILSSETPSKHPVHVFDMSDRGARTASQSVTSPITSRGMDFNHPSIGEPPKVSPIGSAFGWSHTSHSPPPVVRVDSGSSAISYNSSEDAVNEGKPLPKTPSTRPASFTPHDESSQHTPKATNATIHPDKSPAEVDDPPLEVTGSENTSPVSLAGDVANLLDALGRAFSTHPELSEGVRNIIRNAAGGLYWATERERIVGVAEEIRRAAQESGEAISLAAQETGAAVSQAAKDASQTAEEEAGRRVAAALGGIFKVVGDIVNSVNGVSSESPSQAPQSTSPPNVNDSVHPAPPSNDDDMQRFPPLPMFAPPPPVFGPPIPPPPPPILGPSRSSPYPGPPPPGHFSRFPFGPHPGPMLHHTLAPWTSPRGPHGPFHTPHGPRHGPHHGPRHGPPGPPHGPHDGPPMPPPPPSPGNPVPPPPPGADEDGTHQRRAMPWWMDQLVSGNTTSQPRRHNTWSGGARFRQNRDVDGPGNESFGSFGPSAYGQAPPDDTADPHERKAQLEAAKAYYKAEKERFRQLKDERRKARREADERRAEEGLGPNLSQDGETIVARIPLVTHRESSMRRGPSNRSGHAKIPSFAEVYAVSPSRSREPKVEDVTGSNTIANAGVIDAKFEDRVIARLGDMGFTAAKHPNIPTLVEQYTIQSGSGRKESEDTIVAKILEVLISQGSNSPGPSGTNTRV</sequence>
<dbReference type="InterPro" id="IPR000270">
    <property type="entry name" value="PB1_dom"/>
</dbReference>
<feature type="compositionally biased region" description="Polar residues" evidence="1">
    <location>
        <begin position="309"/>
        <end position="318"/>
    </location>
</feature>
<evidence type="ECO:0000256" key="1">
    <source>
        <dbReference type="SAM" id="MobiDB-lite"/>
    </source>
</evidence>
<feature type="compositionally biased region" description="Low complexity" evidence="1">
    <location>
        <begin position="560"/>
        <end position="570"/>
    </location>
</feature>
<proteinExistence type="predicted"/>
<dbReference type="EMBL" id="ML170158">
    <property type="protein sequence ID" value="TDL28131.1"/>
    <property type="molecule type" value="Genomic_DNA"/>
</dbReference>